<dbReference type="Gene3D" id="3.40.50.720">
    <property type="entry name" value="NAD(P)-binding Rossmann-like Domain"/>
    <property type="match status" value="1"/>
</dbReference>
<comment type="pathway">
    <text evidence="1">Porphyrin-containing compound metabolism; siroheme biosynthesis; sirohydrochlorin from precorrin-2: step 1/1.</text>
</comment>
<dbReference type="EMBL" id="VSSQ01001012">
    <property type="protein sequence ID" value="MPM04137.1"/>
    <property type="molecule type" value="Genomic_DNA"/>
</dbReference>
<dbReference type="AlphaFoldDB" id="A0A644WKM9"/>
<accession>A0A644WKM9</accession>
<dbReference type="PANTHER" id="PTHR35330:SF1">
    <property type="entry name" value="SIROHEME BIOSYNTHESIS PROTEIN MET8"/>
    <property type="match status" value="1"/>
</dbReference>
<dbReference type="GO" id="GO:0004325">
    <property type="term" value="F:ferrochelatase activity"/>
    <property type="evidence" value="ECO:0007669"/>
    <property type="project" value="InterPro"/>
</dbReference>
<dbReference type="InterPro" id="IPR036291">
    <property type="entry name" value="NAD(P)-bd_dom_sf"/>
</dbReference>
<organism evidence="6">
    <name type="scientific">bioreactor metagenome</name>
    <dbReference type="NCBI Taxonomy" id="1076179"/>
    <lineage>
        <taxon>unclassified sequences</taxon>
        <taxon>metagenomes</taxon>
        <taxon>ecological metagenomes</taxon>
    </lineage>
</organism>
<dbReference type="GO" id="GO:0043115">
    <property type="term" value="F:precorrin-2 dehydrogenase activity"/>
    <property type="evidence" value="ECO:0007669"/>
    <property type="project" value="UniProtKB-EC"/>
</dbReference>
<dbReference type="NCBIfam" id="NF004045">
    <property type="entry name" value="PRK05562.1"/>
    <property type="match status" value="1"/>
</dbReference>
<keyword evidence="3" id="KW-0560">Oxidoreductase</keyword>
<dbReference type="GO" id="GO:0019354">
    <property type="term" value="P:siroheme biosynthetic process"/>
    <property type="evidence" value="ECO:0007669"/>
    <property type="project" value="UniProtKB-UniPathway"/>
</dbReference>
<evidence type="ECO:0000256" key="3">
    <source>
        <dbReference type="ARBA" id="ARBA00023002"/>
    </source>
</evidence>
<keyword evidence="4" id="KW-0520">NAD</keyword>
<evidence type="ECO:0000313" key="6">
    <source>
        <dbReference type="EMBL" id="MPM04137.1"/>
    </source>
</evidence>
<dbReference type="PANTHER" id="PTHR35330">
    <property type="entry name" value="SIROHEME BIOSYNTHESIS PROTEIN MET8"/>
    <property type="match status" value="1"/>
</dbReference>
<dbReference type="Pfam" id="PF13241">
    <property type="entry name" value="NAD_binding_7"/>
    <property type="match status" value="1"/>
</dbReference>
<reference evidence="6" key="1">
    <citation type="submission" date="2019-08" db="EMBL/GenBank/DDBJ databases">
        <authorList>
            <person name="Kucharzyk K."/>
            <person name="Murdoch R.W."/>
            <person name="Higgins S."/>
            <person name="Loffler F."/>
        </authorList>
    </citation>
    <scope>NUCLEOTIDE SEQUENCE</scope>
</reference>
<proteinExistence type="predicted"/>
<keyword evidence="6" id="KW-0456">Lyase</keyword>
<evidence type="ECO:0000256" key="4">
    <source>
        <dbReference type="ARBA" id="ARBA00023027"/>
    </source>
</evidence>
<evidence type="ECO:0000256" key="1">
    <source>
        <dbReference type="ARBA" id="ARBA00005010"/>
    </source>
</evidence>
<comment type="caution">
    <text evidence="6">The sequence shown here is derived from an EMBL/GenBank/DDBJ whole genome shotgun (WGS) entry which is preliminary data.</text>
</comment>
<dbReference type="InterPro" id="IPR028161">
    <property type="entry name" value="Met8-like"/>
</dbReference>
<dbReference type="UniPathway" id="UPA00262">
    <property type="reaction ID" value="UER00222"/>
</dbReference>
<sequence length="222" mass="25957">MYEDIREDISKEDLNYTYLSIMSNKLSVGIVGGGKASYLKCKKFLENGCQVEVLSLNFISEFYDLKNIKLIKGTYNKKFIKNKHLVIISTNDENINLEIKKDCEDEFKIYIFASDYIKGMAVAPMQRQLKNITFALNTKNGNPKGAIMLSNKVFDILNNYDDFIEYSSKIRDKAKFIEKNKKEIINFVCSEDFKYIYIKRKDKLVLELFFGKEIVKKIYKDL</sequence>
<dbReference type="SUPFAM" id="SSF51735">
    <property type="entry name" value="NAD(P)-binding Rossmann-fold domains"/>
    <property type="match status" value="1"/>
</dbReference>
<gene>
    <name evidence="6" type="primary">cysG_18</name>
    <name evidence="6" type="ORF">SDC9_50407</name>
</gene>
<keyword evidence="5" id="KW-0627">Porphyrin biosynthesis</keyword>
<evidence type="ECO:0000256" key="5">
    <source>
        <dbReference type="ARBA" id="ARBA00023244"/>
    </source>
</evidence>
<dbReference type="EC" id="1.3.1.76" evidence="2"/>
<name>A0A644WKM9_9ZZZZ</name>
<protein>
    <recommendedName>
        <fullName evidence="2">precorrin-2 dehydrogenase</fullName>
        <ecNumber evidence="2">1.3.1.76</ecNumber>
    </recommendedName>
</protein>
<evidence type="ECO:0000256" key="2">
    <source>
        <dbReference type="ARBA" id="ARBA00012400"/>
    </source>
</evidence>